<name>A0A1J0VSZ9_9NOCA</name>
<proteinExistence type="predicted"/>
<sequence>MVMILGCGIMHPDVRARMPITWTRRHDREIQMITAALRVAFDRLPTDLTDSPMARNRRAYQWLVTRYRDVGLTSFAPDAAVRS</sequence>
<dbReference type="KEGG" id="nsl:BOX37_15725"/>
<dbReference type="EMBL" id="CP018082">
    <property type="protein sequence ID" value="APE35157.1"/>
    <property type="molecule type" value="Genomic_DNA"/>
</dbReference>
<keyword evidence="2" id="KW-1185">Reference proteome</keyword>
<organism evidence="1 2">
    <name type="scientific">Nocardia mangyaensis</name>
    <dbReference type="NCBI Taxonomy" id="2213200"/>
    <lineage>
        <taxon>Bacteria</taxon>
        <taxon>Bacillati</taxon>
        <taxon>Actinomycetota</taxon>
        <taxon>Actinomycetes</taxon>
        <taxon>Mycobacteriales</taxon>
        <taxon>Nocardiaceae</taxon>
        <taxon>Nocardia</taxon>
    </lineage>
</organism>
<protein>
    <submittedName>
        <fullName evidence="1">Uncharacterized protein</fullName>
    </submittedName>
</protein>
<dbReference type="Proteomes" id="UP000183810">
    <property type="component" value="Chromosome"/>
</dbReference>
<gene>
    <name evidence="1" type="ORF">BOX37_15725</name>
</gene>
<reference evidence="1" key="1">
    <citation type="submission" date="2016-11" db="EMBL/GenBank/DDBJ databases">
        <authorList>
            <person name="Jaros S."/>
            <person name="Januszkiewicz K."/>
            <person name="Wedrychowicz H."/>
        </authorList>
    </citation>
    <scope>NUCLEOTIDE SEQUENCE [LARGE SCALE GENOMIC DNA]</scope>
    <source>
        <strain evidence="1">Y48</strain>
    </source>
</reference>
<evidence type="ECO:0000313" key="2">
    <source>
        <dbReference type="Proteomes" id="UP000183810"/>
    </source>
</evidence>
<accession>A0A1J0VSZ9</accession>
<evidence type="ECO:0000313" key="1">
    <source>
        <dbReference type="EMBL" id="APE35157.1"/>
    </source>
</evidence>
<dbReference type="AlphaFoldDB" id="A0A1J0VSZ9"/>